<protein>
    <recommendedName>
        <fullName evidence="6">Probable sugar-binding periplasmic protein</fullName>
    </recommendedName>
</protein>
<comment type="function">
    <text evidence="5">Part of a binding-protein-dependent transport system for a sugar.</text>
</comment>
<gene>
    <name evidence="7" type="ORF">INR99_14035</name>
</gene>
<dbReference type="InterPro" id="IPR050490">
    <property type="entry name" value="Bact_solute-bd_prot1"/>
</dbReference>
<dbReference type="SUPFAM" id="SSF53850">
    <property type="entry name" value="Periplasmic binding protein-like II"/>
    <property type="match status" value="1"/>
</dbReference>
<evidence type="ECO:0000313" key="7">
    <source>
        <dbReference type="EMBL" id="MBE9610456.1"/>
    </source>
</evidence>
<dbReference type="Proteomes" id="UP000604481">
    <property type="component" value="Unassembled WGS sequence"/>
</dbReference>
<keyword evidence="4" id="KW-0732">Signal</keyword>
<evidence type="ECO:0000256" key="3">
    <source>
        <dbReference type="ARBA" id="ARBA00022448"/>
    </source>
</evidence>
<keyword evidence="8" id="KW-1185">Reference proteome</keyword>
<dbReference type="PANTHER" id="PTHR43649">
    <property type="entry name" value="ARABINOSE-BINDING PROTEIN-RELATED"/>
    <property type="match status" value="1"/>
</dbReference>
<evidence type="ECO:0000256" key="6">
    <source>
        <dbReference type="ARBA" id="ARBA00049753"/>
    </source>
</evidence>
<reference evidence="7 8" key="1">
    <citation type="submission" date="2020-10" db="EMBL/GenBank/DDBJ databases">
        <title>The genome sequence of Chitinilyticum litopenaei 4Y14.</title>
        <authorList>
            <person name="Liu Y."/>
        </authorList>
    </citation>
    <scope>NUCLEOTIDE SEQUENCE [LARGE SCALE GENOMIC DNA]</scope>
    <source>
        <strain evidence="7 8">4Y14</strain>
    </source>
</reference>
<comment type="caution">
    <text evidence="7">The sequence shown here is derived from an EMBL/GenBank/DDBJ whole genome shotgun (WGS) entry which is preliminary data.</text>
</comment>
<evidence type="ECO:0000256" key="1">
    <source>
        <dbReference type="ARBA" id="ARBA00004418"/>
    </source>
</evidence>
<sequence>MAIAVFVGGVCSSARAETLDVLHWWTSASERKAAVFLERRLAEDGITWRDVAIPGGAGVGAVKVLKTRFLANQPPAVAQLIGPSLAEWAQLGLIVELDEVARAGNWQDHFFPTTWQLVQYKGHVLGVPLGIHRINTLHYNRQIFERLGLRPPRTWKEFDQVVRRLQAAGVTPLGQSSEAWQVATLFETLLLAEGGPAYYRELLVKRNLRAYQDPRLAKALQRLRDLRSAMGPLRERPWTDVARQLAAGEVGMVVMGDWFKGELNALGLSTGDEFSCVPVPETADYHLYSIDTLAMFAVDDKLKPLQFRMAQLLQQPAVQLGFSRLKGSIPVRQDQDIGALDVCSRASWQAFARGSAMQAPSLVHRMASDEPFKDAVVAQIHRFFMDETISVAEVQRRLEAQARALAMEGKK</sequence>
<organism evidence="7 8">
    <name type="scientific">Chitinilyticum piscinae</name>
    <dbReference type="NCBI Taxonomy" id="2866724"/>
    <lineage>
        <taxon>Bacteria</taxon>
        <taxon>Pseudomonadati</taxon>
        <taxon>Pseudomonadota</taxon>
        <taxon>Betaproteobacteria</taxon>
        <taxon>Neisseriales</taxon>
        <taxon>Chitinibacteraceae</taxon>
        <taxon>Chitinilyticum</taxon>
    </lineage>
</organism>
<keyword evidence="3" id="KW-0813">Transport</keyword>
<evidence type="ECO:0000256" key="2">
    <source>
        <dbReference type="ARBA" id="ARBA00008520"/>
    </source>
</evidence>
<comment type="similarity">
    <text evidence="2">Belongs to the bacterial solute-binding protein 1 family.</text>
</comment>
<dbReference type="Pfam" id="PF01547">
    <property type="entry name" value="SBP_bac_1"/>
    <property type="match status" value="1"/>
</dbReference>
<evidence type="ECO:0000256" key="5">
    <source>
        <dbReference type="ARBA" id="ARBA00049629"/>
    </source>
</evidence>
<comment type="subcellular location">
    <subcellularLocation>
        <location evidence="1">Periplasm</location>
    </subcellularLocation>
</comment>
<proteinExistence type="inferred from homology"/>
<dbReference type="InterPro" id="IPR006059">
    <property type="entry name" value="SBP"/>
</dbReference>
<dbReference type="EMBL" id="JADFUA010000010">
    <property type="protein sequence ID" value="MBE9610456.1"/>
    <property type="molecule type" value="Genomic_DNA"/>
</dbReference>
<evidence type="ECO:0000256" key="4">
    <source>
        <dbReference type="ARBA" id="ARBA00022729"/>
    </source>
</evidence>
<dbReference type="PANTHER" id="PTHR43649:SF28">
    <property type="entry name" value="BINDING PROTEIN COMPONENT OF ABC SUGAR TRANSPORTER-RELATED"/>
    <property type="match status" value="1"/>
</dbReference>
<dbReference type="GO" id="GO:0042597">
    <property type="term" value="C:periplasmic space"/>
    <property type="evidence" value="ECO:0007669"/>
    <property type="project" value="UniProtKB-SubCell"/>
</dbReference>
<evidence type="ECO:0000313" key="8">
    <source>
        <dbReference type="Proteomes" id="UP000604481"/>
    </source>
</evidence>
<dbReference type="AlphaFoldDB" id="A0A8J7FP51"/>
<dbReference type="Gene3D" id="3.40.190.10">
    <property type="entry name" value="Periplasmic binding protein-like II"/>
    <property type="match status" value="2"/>
</dbReference>
<name>A0A8J7FP51_9NEIS</name>
<accession>A0A8J7FP51</accession>